<sequence>MIFIIDTDKEKMFKKYKELTYHSKNCPACKKELWENGTFEFFVSKEHRGFIRTCNACMKSQTLLTPKKLIDQIKLRNTINNLKNRLGLTK</sequence>
<dbReference type="AlphaFoldDB" id="A0A6N6VN02"/>
<keyword evidence="2" id="KW-1185">Reference proteome</keyword>
<evidence type="ECO:0000313" key="1">
    <source>
        <dbReference type="EMBL" id="KAB8035888.1"/>
    </source>
</evidence>
<proteinExistence type="predicted"/>
<comment type="caution">
    <text evidence="1">The sequence shown here is derived from an EMBL/GenBank/DDBJ whole genome shotgun (WGS) entry which is preliminary data.</text>
</comment>
<reference evidence="1 2" key="1">
    <citation type="submission" date="2019-10" db="EMBL/GenBank/DDBJ databases">
        <title>New species of Slilvanegrellaceae.</title>
        <authorList>
            <person name="Pitt A."/>
            <person name="Hahn M.W."/>
        </authorList>
    </citation>
    <scope>NUCLEOTIDE SEQUENCE [LARGE SCALE GENOMIC DNA]</scope>
    <source>
        <strain evidence="1 2">SP-Ram-0.45-NSY-1</strain>
    </source>
</reference>
<evidence type="ECO:0000313" key="2">
    <source>
        <dbReference type="Proteomes" id="UP000437748"/>
    </source>
</evidence>
<accession>A0A6N6VN02</accession>
<organism evidence="1 2">
    <name type="scientific">Silvanigrella paludirubra</name>
    <dbReference type="NCBI Taxonomy" id="2499159"/>
    <lineage>
        <taxon>Bacteria</taxon>
        <taxon>Pseudomonadati</taxon>
        <taxon>Bdellovibrionota</taxon>
        <taxon>Oligoflexia</taxon>
        <taxon>Silvanigrellales</taxon>
        <taxon>Silvanigrellaceae</taxon>
        <taxon>Silvanigrella</taxon>
    </lineage>
</organism>
<dbReference type="EMBL" id="WFLM01000009">
    <property type="protein sequence ID" value="KAB8035888.1"/>
    <property type="molecule type" value="Genomic_DNA"/>
</dbReference>
<dbReference type="RefSeq" id="WP_153421913.1">
    <property type="nucleotide sequence ID" value="NZ_WFLM01000009.1"/>
</dbReference>
<protein>
    <submittedName>
        <fullName evidence="1">Uncharacterized protein</fullName>
    </submittedName>
</protein>
<dbReference type="Proteomes" id="UP000437748">
    <property type="component" value="Unassembled WGS sequence"/>
</dbReference>
<gene>
    <name evidence="1" type="ORF">GCL60_16795</name>
</gene>
<name>A0A6N6VN02_9BACT</name>